<proteinExistence type="inferred from homology"/>
<organism evidence="7 8">
    <name type="scientific">Dongia sedimenti</name>
    <dbReference type="NCBI Taxonomy" id="3064282"/>
    <lineage>
        <taxon>Bacteria</taxon>
        <taxon>Pseudomonadati</taxon>
        <taxon>Pseudomonadota</taxon>
        <taxon>Alphaproteobacteria</taxon>
        <taxon>Rhodospirillales</taxon>
        <taxon>Dongiaceae</taxon>
        <taxon>Dongia</taxon>
    </lineage>
</organism>
<dbReference type="Proteomes" id="UP001230156">
    <property type="component" value="Unassembled WGS sequence"/>
</dbReference>
<evidence type="ECO:0000259" key="6">
    <source>
        <dbReference type="Pfam" id="PF05193"/>
    </source>
</evidence>
<comment type="similarity">
    <text evidence="2 4">Belongs to the peptidase M16 family.</text>
</comment>
<protein>
    <submittedName>
        <fullName evidence="7">Pitrilysin family protein</fullName>
    </submittedName>
</protein>
<keyword evidence="3" id="KW-0482">Metalloprotease</keyword>
<evidence type="ECO:0000256" key="3">
    <source>
        <dbReference type="ARBA" id="ARBA00023049"/>
    </source>
</evidence>
<sequence>MNIQKPTPSNSVRITTLPNGLRVATDRMDSVETVSLGIWAGVGTRHETLEHNGVAHLLEHMAFKGTKRRNAREIAEEIESVGGLLNAYTGREQTAYYAKMLSADMALAIDVLADILQNSVYDEAELERERAVVLQEIGQAEDTPDDIIFDHFQEVAFPDQPMGWPTLGRAEIIGKLPRDVVAGYLESRYRPERMIVAAAGNIDHDRLVDLATRLLDRLPKGAEPGTETAAYRGGEHREERDLEQVNVVLGFSGVSYHDPDYYAAAVLSQLLGGGMSSRLFQEVREKRGLVYSIHTFSSSYSDAGLFGIYAGTGEKEAAEMMPVIIDEVLKVADTLNEEEVKRAAAQLKAGTLMSREGTSSRCEQLASQLLLYDRAIPAEEVVAKIEAVGTADIARIAKRIFASAPTLASLGPVAQVPSLDAVRRRLA</sequence>
<keyword evidence="3" id="KW-0645">Protease</keyword>
<dbReference type="SUPFAM" id="SSF63411">
    <property type="entry name" value="LuxS/MPP-like metallohydrolase"/>
    <property type="match status" value="2"/>
</dbReference>
<reference evidence="8" key="1">
    <citation type="submission" date="2023-08" db="EMBL/GenBank/DDBJ databases">
        <title>Rhodospirillaceae gen. nov., a novel taxon isolated from the Yangtze River Yuezi River estuary sludge.</title>
        <authorList>
            <person name="Ruan L."/>
        </authorList>
    </citation>
    <scope>NUCLEOTIDE SEQUENCE [LARGE SCALE GENOMIC DNA]</scope>
    <source>
        <strain evidence="8">R-7</strain>
    </source>
</reference>
<dbReference type="PANTHER" id="PTHR11851">
    <property type="entry name" value="METALLOPROTEASE"/>
    <property type="match status" value="1"/>
</dbReference>
<evidence type="ECO:0000259" key="5">
    <source>
        <dbReference type="Pfam" id="PF00675"/>
    </source>
</evidence>
<dbReference type="EMBL" id="JAUYVI010000002">
    <property type="protein sequence ID" value="MDQ7247008.1"/>
    <property type="molecule type" value="Genomic_DNA"/>
</dbReference>
<name>A0ABU0YH10_9PROT</name>
<evidence type="ECO:0000256" key="1">
    <source>
        <dbReference type="ARBA" id="ARBA00001947"/>
    </source>
</evidence>
<dbReference type="Gene3D" id="3.30.830.10">
    <property type="entry name" value="Metalloenzyme, LuxS/M16 peptidase-like"/>
    <property type="match status" value="2"/>
</dbReference>
<gene>
    <name evidence="7" type="ORF">Q8A70_05000</name>
</gene>
<evidence type="ECO:0000313" key="8">
    <source>
        <dbReference type="Proteomes" id="UP001230156"/>
    </source>
</evidence>
<keyword evidence="8" id="KW-1185">Reference proteome</keyword>
<keyword evidence="3" id="KW-0378">Hydrolase</keyword>
<dbReference type="Pfam" id="PF00675">
    <property type="entry name" value="Peptidase_M16"/>
    <property type="match status" value="1"/>
</dbReference>
<dbReference type="PROSITE" id="PS00143">
    <property type="entry name" value="INSULINASE"/>
    <property type="match status" value="1"/>
</dbReference>
<dbReference type="Pfam" id="PF05193">
    <property type="entry name" value="Peptidase_M16_C"/>
    <property type="match status" value="1"/>
</dbReference>
<dbReference type="InterPro" id="IPR050361">
    <property type="entry name" value="MPP/UQCRC_Complex"/>
</dbReference>
<comment type="caution">
    <text evidence="7">The sequence shown here is derived from an EMBL/GenBank/DDBJ whole genome shotgun (WGS) entry which is preliminary data.</text>
</comment>
<feature type="domain" description="Peptidase M16 N-terminal" evidence="5">
    <location>
        <begin position="22"/>
        <end position="168"/>
    </location>
</feature>
<comment type="cofactor">
    <cofactor evidence="1">
        <name>Zn(2+)</name>
        <dbReference type="ChEBI" id="CHEBI:29105"/>
    </cofactor>
</comment>
<accession>A0ABU0YH10</accession>
<dbReference type="InterPro" id="IPR011249">
    <property type="entry name" value="Metalloenz_LuxS/M16"/>
</dbReference>
<evidence type="ECO:0000313" key="7">
    <source>
        <dbReference type="EMBL" id="MDQ7247008.1"/>
    </source>
</evidence>
<feature type="domain" description="Peptidase M16 C-terminal" evidence="6">
    <location>
        <begin position="176"/>
        <end position="347"/>
    </location>
</feature>
<dbReference type="PANTHER" id="PTHR11851:SF49">
    <property type="entry name" value="MITOCHONDRIAL-PROCESSING PEPTIDASE SUBUNIT ALPHA"/>
    <property type="match status" value="1"/>
</dbReference>
<dbReference type="InterPro" id="IPR001431">
    <property type="entry name" value="Pept_M16_Zn_BS"/>
</dbReference>
<dbReference type="InterPro" id="IPR011765">
    <property type="entry name" value="Pept_M16_N"/>
</dbReference>
<evidence type="ECO:0000256" key="2">
    <source>
        <dbReference type="ARBA" id="ARBA00007261"/>
    </source>
</evidence>
<evidence type="ECO:0000256" key="4">
    <source>
        <dbReference type="RuleBase" id="RU004447"/>
    </source>
</evidence>
<dbReference type="InterPro" id="IPR007863">
    <property type="entry name" value="Peptidase_M16_C"/>
</dbReference>